<keyword evidence="1" id="KW-0732">Signal</keyword>
<dbReference type="Pfam" id="PF00144">
    <property type="entry name" value="Beta-lactamase"/>
    <property type="match status" value="1"/>
</dbReference>
<reference evidence="3" key="3">
    <citation type="submission" date="2019-09" db="EMBL/GenBank/DDBJ databases">
        <title>Co-occurence of chitin degradation, pigmentation and bioactivity in marine Pseudoalteromonas.</title>
        <authorList>
            <person name="Sonnenschein E.C."/>
            <person name="Bech P.K."/>
        </authorList>
    </citation>
    <scope>NUCLEOTIDE SEQUENCE</scope>
    <source>
        <strain evidence="3">S3790</strain>
        <strain evidence="4 5">S3895</strain>
    </source>
</reference>
<dbReference type="InterPro" id="IPR001466">
    <property type="entry name" value="Beta-lactam-related"/>
</dbReference>
<dbReference type="OrthoDB" id="119951at2"/>
<evidence type="ECO:0000313" key="4">
    <source>
        <dbReference type="EMBL" id="TMO76095.1"/>
    </source>
</evidence>
<evidence type="ECO:0000313" key="3">
    <source>
        <dbReference type="EMBL" id="TMO70069.1"/>
    </source>
</evidence>
<sequence>MHLIYFTMALILSVSGYTHAFSASKINNIIDEIEEIRINHNLPGLSVAVVKDNTPLITKGFGVSNIHTNSSFNEHTQFRIASISKTFVTLSLLKLVERDQLKLTDSIYKYLPDYAPKTLTHISDEIQIIDLLVHQSGISSAWYAGDEPVRNAIQALEQLPTHMSKDFLVWDRNTVHAYNNAAYSLAGLIVSRVTGKPWDEFLTSEFFVPLNMLNSLSHLPNNVNLPQLSQSYSMGQLEQLYNTALIPAGGIISSTADMSNYMQAILDSWIYNSHAIVSKELIQGIGKKQYEMSKYDQTFSTGLGFYKNNINGHEGVSHNGSFQGFESEMLLIPSQNLGIFVSTNSREGAEVVHNIVQDLAHELTVPKLENGSQISDNKNIDHSMNLTLSSGQYISNDVLQLDIIDNDELELTLNPNMTLLLSRINARRFKSVGPLPLEIEIFDDESGFRVYVFGQITPPVYTKIHKTILTPEIEQRLGFYQLQGDQLDFNDIFIEYQNDEQLLYVSPSNRAFRRPLKVLSNSHFQVQGYGRGFGAIFEFMPNGKLNAMGYEFKKLSDSLFSQ</sequence>
<keyword evidence="5" id="KW-1185">Reference proteome</keyword>
<dbReference type="Proteomes" id="UP000307217">
    <property type="component" value="Unassembled WGS sequence"/>
</dbReference>
<dbReference type="EMBL" id="PNBX01000007">
    <property type="protein sequence ID" value="TMO70069.1"/>
    <property type="molecule type" value="Genomic_DNA"/>
</dbReference>
<gene>
    <name evidence="3" type="ORF">CWC19_02455</name>
    <name evidence="4" type="ORF">CWC20_06225</name>
</gene>
<feature type="signal peptide" evidence="1">
    <location>
        <begin position="1"/>
        <end position="20"/>
    </location>
</feature>
<dbReference type="AlphaFoldDB" id="A0A5S3VE93"/>
<dbReference type="InterPro" id="IPR012338">
    <property type="entry name" value="Beta-lactam/transpept-like"/>
</dbReference>
<dbReference type="RefSeq" id="WP_138589821.1">
    <property type="nucleotide sequence ID" value="NZ_PNBW01000032.1"/>
</dbReference>
<dbReference type="Proteomes" id="UP000307164">
    <property type="component" value="Unassembled WGS sequence"/>
</dbReference>
<evidence type="ECO:0000256" key="1">
    <source>
        <dbReference type="SAM" id="SignalP"/>
    </source>
</evidence>
<comment type="caution">
    <text evidence="3">The sequence shown here is derived from an EMBL/GenBank/DDBJ whole genome shotgun (WGS) entry which is preliminary data.</text>
</comment>
<dbReference type="PANTHER" id="PTHR46825">
    <property type="entry name" value="D-ALANYL-D-ALANINE-CARBOXYPEPTIDASE/ENDOPEPTIDASE AMPH"/>
    <property type="match status" value="1"/>
</dbReference>
<dbReference type="SUPFAM" id="SSF56601">
    <property type="entry name" value="beta-lactamase/transpeptidase-like"/>
    <property type="match status" value="1"/>
</dbReference>
<name>A0A5S3VE93_9GAMM</name>
<organism evidence="3 6">
    <name type="scientific">Pseudoalteromonas aurantia</name>
    <dbReference type="NCBI Taxonomy" id="43654"/>
    <lineage>
        <taxon>Bacteria</taxon>
        <taxon>Pseudomonadati</taxon>
        <taxon>Pseudomonadota</taxon>
        <taxon>Gammaproteobacteria</taxon>
        <taxon>Alteromonadales</taxon>
        <taxon>Pseudoalteromonadaceae</taxon>
        <taxon>Pseudoalteromonas</taxon>
    </lineage>
</organism>
<reference evidence="5 6" key="1">
    <citation type="submission" date="2018-01" db="EMBL/GenBank/DDBJ databases">
        <authorList>
            <person name="Paulsen S."/>
            <person name="Gram L.K."/>
        </authorList>
    </citation>
    <scope>NUCLEOTIDE SEQUENCE [LARGE SCALE GENOMIC DNA]</scope>
    <source>
        <strain evidence="3 6">S3790</strain>
        <strain evidence="4 5">S3895</strain>
    </source>
</reference>
<feature type="chain" id="PRO_5024387254" description="Beta-lactamase-related domain-containing protein" evidence="1">
    <location>
        <begin position="21"/>
        <end position="562"/>
    </location>
</feature>
<protein>
    <recommendedName>
        <fullName evidence="2">Beta-lactamase-related domain-containing protein</fullName>
    </recommendedName>
</protein>
<proteinExistence type="predicted"/>
<evidence type="ECO:0000313" key="6">
    <source>
        <dbReference type="Proteomes" id="UP000307217"/>
    </source>
</evidence>
<dbReference type="Gene3D" id="3.40.710.10">
    <property type="entry name" value="DD-peptidase/beta-lactamase superfamily"/>
    <property type="match status" value="1"/>
</dbReference>
<dbReference type="InterPro" id="IPR050491">
    <property type="entry name" value="AmpC-like"/>
</dbReference>
<dbReference type="EMBL" id="PNBW01000032">
    <property type="protein sequence ID" value="TMO76095.1"/>
    <property type="molecule type" value="Genomic_DNA"/>
</dbReference>
<accession>A0A5S3VE93</accession>
<evidence type="ECO:0000259" key="2">
    <source>
        <dbReference type="Pfam" id="PF00144"/>
    </source>
</evidence>
<reference evidence="6" key="2">
    <citation type="submission" date="2019-06" db="EMBL/GenBank/DDBJ databases">
        <title>Co-occurence of chitin degradation, pigmentation and bioactivity in marine Pseudoalteromonas.</title>
        <authorList>
            <person name="Sonnenschein E.C."/>
            <person name="Bech P.K."/>
        </authorList>
    </citation>
    <scope>NUCLEOTIDE SEQUENCE [LARGE SCALE GENOMIC DNA]</scope>
    <source>
        <strain evidence="6">S3790</strain>
    </source>
</reference>
<feature type="domain" description="Beta-lactamase-related" evidence="2">
    <location>
        <begin position="33"/>
        <end position="350"/>
    </location>
</feature>
<evidence type="ECO:0000313" key="5">
    <source>
        <dbReference type="Proteomes" id="UP000307164"/>
    </source>
</evidence>
<dbReference type="PANTHER" id="PTHR46825:SF9">
    <property type="entry name" value="BETA-LACTAMASE-RELATED DOMAIN-CONTAINING PROTEIN"/>
    <property type="match status" value="1"/>
</dbReference>